<dbReference type="SUPFAM" id="SSF53474">
    <property type="entry name" value="alpha/beta-Hydrolases"/>
    <property type="match status" value="1"/>
</dbReference>
<sequence>MAECMIEAAGVELCTESFGDPSDPPVLLVMGTGASMLWWEEDFCRMLAEGGRSVIRYDHRDTGRSTGYPPGRPGYTGADLVDDAVRVLDAHGIPAAHVVGVSAGGAFAQLLALEHPGRVRSLVLISSSCAVPDGRELPPPSEAFMRFAATAQVDWSDPEAVIEHHVAYARLLAGDQRPFDGTAARELVRRDVERARDFAAARNHDVLPEGRLPRASLSSIAVPTLVIHGTADPLFPLRHGEALAERIPGAELLVLADAGHGVERADWATVVRAVLGHTAGSGSAWSRRPGRHESPDP</sequence>
<dbReference type="EMBL" id="JBHSOC010000147">
    <property type="protein sequence ID" value="MFC5647270.1"/>
    <property type="molecule type" value="Genomic_DNA"/>
</dbReference>
<dbReference type="Proteomes" id="UP001596066">
    <property type="component" value="Unassembled WGS sequence"/>
</dbReference>
<accession>A0ABW0VP33</accession>
<keyword evidence="2" id="KW-0378">Hydrolase</keyword>
<gene>
    <name evidence="2" type="ORF">ACFPZF_38780</name>
</gene>
<reference evidence="3" key="1">
    <citation type="journal article" date="2019" name="Int. J. Syst. Evol. Microbiol.">
        <title>The Global Catalogue of Microorganisms (GCM) 10K type strain sequencing project: providing services to taxonomists for standard genome sequencing and annotation.</title>
        <authorList>
            <consortium name="The Broad Institute Genomics Platform"/>
            <consortium name="The Broad Institute Genome Sequencing Center for Infectious Disease"/>
            <person name="Wu L."/>
            <person name="Ma J."/>
        </authorList>
    </citation>
    <scope>NUCLEOTIDE SEQUENCE [LARGE SCALE GENOMIC DNA]</scope>
    <source>
        <strain evidence="3">CGMCC 4.1622</strain>
    </source>
</reference>
<dbReference type="Pfam" id="PF00561">
    <property type="entry name" value="Abhydrolase_1"/>
    <property type="match status" value="1"/>
</dbReference>
<feature type="domain" description="AB hydrolase-1" evidence="1">
    <location>
        <begin position="24"/>
        <end position="260"/>
    </location>
</feature>
<dbReference type="RefSeq" id="WP_346149173.1">
    <property type="nucleotide sequence ID" value="NZ_BAAAUA010000068.1"/>
</dbReference>
<evidence type="ECO:0000259" key="1">
    <source>
        <dbReference type="Pfam" id="PF00561"/>
    </source>
</evidence>
<evidence type="ECO:0000313" key="2">
    <source>
        <dbReference type="EMBL" id="MFC5647270.1"/>
    </source>
</evidence>
<name>A0ABW0VP33_9ACTN</name>
<dbReference type="Gene3D" id="3.40.50.1820">
    <property type="entry name" value="alpha/beta hydrolase"/>
    <property type="match status" value="1"/>
</dbReference>
<dbReference type="PRINTS" id="PR00111">
    <property type="entry name" value="ABHYDROLASE"/>
</dbReference>
<dbReference type="PANTHER" id="PTHR43433:SF5">
    <property type="entry name" value="AB HYDROLASE-1 DOMAIN-CONTAINING PROTEIN"/>
    <property type="match status" value="1"/>
</dbReference>
<protein>
    <submittedName>
        <fullName evidence="2">Alpha/beta fold hydrolase</fullName>
    </submittedName>
</protein>
<evidence type="ECO:0000313" key="3">
    <source>
        <dbReference type="Proteomes" id="UP001596066"/>
    </source>
</evidence>
<dbReference type="PANTHER" id="PTHR43433">
    <property type="entry name" value="HYDROLASE, ALPHA/BETA FOLD FAMILY PROTEIN"/>
    <property type="match status" value="1"/>
</dbReference>
<dbReference type="InterPro" id="IPR029058">
    <property type="entry name" value="AB_hydrolase_fold"/>
</dbReference>
<dbReference type="InterPro" id="IPR050471">
    <property type="entry name" value="AB_hydrolase"/>
</dbReference>
<keyword evidence="3" id="KW-1185">Reference proteome</keyword>
<dbReference type="InterPro" id="IPR000073">
    <property type="entry name" value="AB_hydrolase_1"/>
</dbReference>
<comment type="caution">
    <text evidence="2">The sequence shown here is derived from an EMBL/GenBank/DDBJ whole genome shotgun (WGS) entry which is preliminary data.</text>
</comment>
<proteinExistence type="predicted"/>
<organism evidence="2 3">
    <name type="scientific">Kitasatospora cinereorecta</name>
    <dbReference type="NCBI Taxonomy" id="285560"/>
    <lineage>
        <taxon>Bacteria</taxon>
        <taxon>Bacillati</taxon>
        <taxon>Actinomycetota</taxon>
        <taxon>Actinomycetes</taxon>
        <taxon>Kitasatosporales</taxon>
        <taxon>Streptomycetaceae</taxon>
        <taxon>Kitasatospora</taxon>
    </lineage>
</organism>
<dbReference type="GO" id="GO:0016787">
    <property type="term" value="F:hydrolase activity"/>
    <property type="evidence" value="ECO:0007669"/>
    <property type="project" value="UniProtKB-KW"/>
</dbReference>